<feature type="transmembrane region" description="Helical" evidence="1">
    <location>
        <begin position="78"/>
        <end position="106"/>
    </location>
</feature>
<organism evidence="2 3">
    <name type="scientific">Thalassospira profundimaris</name>
    <dbReference type="NCBI Taxonomy" id="502049"/>
    <lineage>
        <taxon>Bacteria</taxon>
        <taxon>Pseudomonadati</taxon>
        <taxon>Pseudomonadota</taxon>
        <taxon>Alphaproteobacteria</taxon>
        <taxon>Rhodospirillales</taxon>
        <taxon>Thalassospiraceae</taxon>
        <taxon>Thalassospira</taxon>
    </lineage>
</organism>
<evidence type="ECO:0000313" key="2">
    <source>
        <dbReference type="EMBL" id="RCK47754.1"/>
    </source>
</evidence>
<proteinExistence type="predicted"/>
<feature type="transmembrane region" description="Helical" evidence="1">
    <location>
        <begin position="45"/>
        <end position="66"/>
    </location>
</feature>
<keyword evidence="1" id="KW-0812">Transmembrane</keyword>
<comment type="caution">
    <text evidence="2">The sequence shown here is derived from an EMBL/GenBank/DDBJ whole genome shotgun (WGS) entry which is preliminary data.</text>
</comment>
<name>A0A367X275_9PROT</name>
<gene>
    <name evidence="2" type="ORF">TH30_04665</name>
</gene>
<evidence type="ECO:0000256" key="1">
    <source>
        <dbReference type="SAM" id="Phobius"/>
    </source>
</evidence>
<sequence>MSIATCLDHHTLVGTEFLQGALSPNDFAPDPDFFAHMVQECGEPAALSGILTFLIVGLVLVVWGFLNNVPLKQSMRKTAVLTLSAVALPLFIPIIFWMVGAIMLSIG</sequence>
<dbReference type="Proteomes" id="UP000252255">
    <property type="component" value="Unassembled WGS sequence"/>
</dbReference>
<keyword evidence="1" id="KW-1133">Transmembrane helix</keyword>
<dbReference type="EMBL" id="JPWI01000002">
    <property type="protein sequence ID" value="RCK47754.1"/>
    <property type="molecule type" value="Genomic_DNA"/>
</dbReference>
<protein>
    <submittedName>
        <fullName evidence="2">Uncharacterized protein</fullName>
    </submittedName>
</protein>
<keyword evidence="1" id="KW-0472">Membrane</keyword>
<dbReference type="AlphaFoldDB" id="A0A367X275"/>
<accession>A0A367X275</accession>
<reference evidence="2 3" key="1">
    <citation type="submission" date="2014-07" db="EMBL/GenBank/DDBJ databases">
        <title>Draft genome sequence of Thalassospira profundimaris PR54-5.</title>
        <authorList>
            <person name="Lai Q."/>
            <person name="Shao Z."/>
        </authorList>
    </citation>
    <scope>NUCLEOTIDE SEQUENCE [LARGE SCALE GENOMIC DNA]</scope>
    <source>
        <strain evidence="2 3">PR54-5</strain>
    </source>
</reference>
<evidence type="ECO:0000313" key="3">
    <source>
        <dbReference type="Proteomes" id="UP000252255"/>
    </source>
</evidence>